<dbReference type="CDD" id="cd00448">
    <property type="entry name" value="YjgF_YER057c_UK114_family"/>
    <property type="match status" value="1"/>
</dbReference>
<proteinExistence type="inferred from homology"/>
<dbReference type="InterPro" id="IPR006175">
    <property type="entry name" value="YjgF/YER057c/UK114"/>
</dbReference>
<accession>Q2T2Y0</accession>
<evidence type="ECO:0000256" key="1">
    <source>
        <dbReference type="ARBA" id="ARBA00010552"/>
    </source>
</evidence>
<dbReference type="Gene3D" id="3.30.1330.40">
    <property type="entry name" value="RutC-like"/>
    <property type="match status" value="1"/>
</dbReference>
<feature type="compositionally biased region" description="Basic residues" evidence="2">
    <location>
        <begin position="43"/>
        <end position="65"/>
    </location>
</feature>
<keyword evidence="4" id="KW-1185">Reference proteome</keyword>
<feature type="compositionally biased region" description="Basic and acidic residues" evidence="2">
    <location>
        <begin position="33"/>
        <end position="42"/>
    </location>
</feature>
<evidence type="ECO:0000313" key="4">
    <source>
        <dbReference type="Proteomes" id="UP000001930"/>
    </source>
</evidence>
<comment type="similarity">
    <text evidence="1">Belongs to the RutC family.</text>
</comment>
<dbReference type="PANTHER" id="PTHR11803:SF58">
    <property type="entry name" value="PROTEIN HMF1-RELATED"/>
    <property type="match status" value="1"/>
</dbReference>
<dbReference type="Proteomes" id="UP000001930">
    <property type="component" value="Chromosome II"/>
</dbReference>
<dbReference type="GO" id="GO:0019239">
    <property type="term" value="F:deaminase activity"/>
    <property type="evidence" value="ECO:0007669"/>
    <property type="project" value="TreeGrafter"/>
</dbReference>
<dbReference type="AlphaFoldDB" id="Q2T2Y0"/>
<feature type="region of interest" description="Disordered" evidence="2">
    <location>
        <begin position="1"/>
        <end position="92"/>
    </location>
</feature>
<feature type="compositionally biased region" description="Basic and acidic residues" evidence="2">
    <location>
        <begin position="1"/>
        <end position="24"/>
    </location>
</feature>
<dbReference type="PANTHER" id="PTHR11803">
    <property type="entry name" value="2-IMINOBUTANOATE/2-IMINOPROPANOATE DEAMINASE RIDA"/>
    <property type="match status" value="1"/>
</dbReference>
<dbReference type="GO" id="GO:0005829">
    <property type="term" value="C:cytosol"/>
    <property type="evidence" value="ECO:0007669"/>
    <property type="project" value="TreeGrafter"/>
</dbReference>
<name>Q2T2Y0_BURTA</name>
<dbReference type="HOGENOM" id="CLU_1313491_0_0_4"/>
<dbReference type="Pfam" id="PF01042">
    <property type="entry name" value="Ribonuc_L-PSP"/>
    <property type="match status" value="1"/>
</dbReference>
<dbReference type="EMBL" id="CP000085">
    <property type="protein sequence ID" value="ABC36204.1"/>
    <property type="molecule type" value="Genomic_DNA"/>
</dbReference>
<protein>
    <submittedName>
        <fullName evidence="3">Translation initiation inhibitor</fullName>
    </submittedName>
</protein>
<sequence length="209" mass="22949">MRPATEGRARHVDRIRRPIHDRSLHRPPPFDRALIDRPDQARFRPKPKPKPKPTTRAPPHMRRQRPPAPPQSSDIRTSPPMPELIPVDLPEPAQPFSWATRAHGLMFTAHGPVDATGAIAGGDIAQQARLTLSNLAAAVRAAGAQMRDVAQVLLYVADARDIPAIDAVYREFFDAPYPNRACVAVQGFAHPDMRIELVAHVALGRAAPG</sequence>
<dbReference type="SUPFAM" id="SSF55298">
    <property type="entry name" value="YjgF-like"/>
    <property type="match status" value="1"/>
</dbReference>
<dbReference type="KEGG" id="bte:BTH_II2281"/>
<organism evidence="3 4">
    <name type="scientific">Burkholderia thailandensis (strain ATCC 700388 / DSM 13276 / CCUG 48851 / CIP 106301 / E264)</name>
    <dbReference type="NCBI Taxonomy" id="271848"/>
    <lineage>
        <taxon>Bacteria</taxon>
        <taxon>Pseudomonadati</taxon>
        <taxon>Pseudomonadota</taxon>
        <taxon>Betaproteobacteria</taxon>
        <taxon>Burkholderiales</taxon>
        <taxon>Burkholderiaceae</taxon>
        <taxon>Burkholderia</taxon>
        <taxon>pseudomallei group</taxon>
    </lineage>
</organism>
<reference evidence="3 4" key="1">
    <citation type="journal article" date="2005" name="BMC Genomics">
        <title>Bacterial genome adaptation to niches: divergence of the potential virulence genes in three Burkholderia species of different survival strategies.</title>
        <authorList>
            <person name="Kim H.S."/>
            <person name="Schell M.A."/>
            <person name="Yu Y."/>
            <person name="Ulrich R.L."/>
            <person name="Sarria S.H."/>
            <person name="Nierman W.C."/>
            <person name="DeShazer D."/>
        </authorList>
    </citation>
    <scope>NUCLEOTIDE SEQUENCE [LARGE SCALE GENOMIC DNA]</scope>
    <source>
        <strain evidence="4">ATCC 700388 / DSM 13276 / CCUG 48851 / CIP 106301 / E264</strain>
    </source>
</reference>
<evidence type="ECO:0000313" key="3">
    <source>
        <dbReference type="EMBL" id="ABC36204.1"/>
    </source>
</evidence>
<evidence type="ECO:0000256" key="2">
    <source>
        <dbReference type="SAM" id="MobiDB-lite"/>
    </source>
</evidence>
<gene>
    <name evidence="3" type="ordered locus">BTH_II2281</name>
</gene>
<dbReference type="InterPro" id="IPR035959">
    <property type="entry name" value="RutC-like_sf"/>
</dbReference>